<dbReference type="GO" id="GO:0016567">
    <property type="term" value="P:protein ubiquitination"/>
    <property type="evidence" value="ECO:0000318"/>
    <property type="project" value="GO_Central"/>
</dbReference>
<dbReference type="CDD" id="cd17039">
    <property type="entry name" value="Ubl_ubiquitin_like"/>
    <property type="match status" value="1"/>
</dbReference>
<dbReference type="GO" id="GO:0005634">
    <property type="term" value="C:nucleus"/>
    <property type="evidence" value="ECO:0000318"/>
    <property type="project" value="GO_Central"/>
</dbReference>
<name>A0A251VSN3_HELAN</name>
<evidence type="ECO:0000313" key="5">
    <source>
        <dbReference type="EMBL" id="OTG38096.1"/>
    </source>
</evidence>
<dbReference type="GO" id="GO:0003729">
    <property type="term" value="F:mRNA binding"/>
    <property type="evidence" value="ECO:0007669"/>
    <property type="project" value="UniProtKB-ARBA"/>
</dbReference>
<dbReference type="SMART" id="SM00213">
    <property type="entry name" value="UBQ"/>
    <property type="match status" value="2"/>
</dbReference>
<keyword evidence="1" id="KW-1017">Isopeptide bond</keyword>
<keyword evidence="6" id="KW-1185">Reference proteome</keyword>
<gene>
    <name evidence="5" type="ORF">HannXRQ_Chr01g0025991</name>
    <name evidence="4" type="ORF">HanXRQr2_Chr01g0038411</name>
</gene>
<dbReference type="Pfam" id="PF00240">
    <property type="entry name" value="ubiquitin"/>
    <property type="match status" value="3"/>
</dbReference>
<dbReference type="EMBL" id="MNCJ02000316">
    <property type="protein sequence ID" value="KAF5823444.1"/>
    <property type="molecule type" value="Genomic_DNA"/>
</dbReference>
<dbReference type="GO" id="GO:0019941">
    <property type="term" value="P:modification-dependent protein catabolic process"/>
    <property type="evidence" value="ECO:0000318"/>
    <property type="project" value="GO_Central"/>
</dbReference>
<dbReference type="GO" id="GO:0031386">
    <property type="term" value="F:protein tag activity"/>
    <property type="evidence" value="ECO:0000318"/>
    <property type="project" value="GO_Central"/>
</dbReference>
<accession>A0A251VSN3</accession>
<dbReference type="InterPro" id="IPR029071">
    <property type="entry name" value="Ubiquitin-like_domsf"/>
</dbReference>
<dbReference type="InterPro" id="IPR019956">
    <property type="entry name" value="Ubiquitin_dom"/>
</dbReference>
<dbReference type="InterPro" id="IPR050158">
    <property type="entry name" value="Ubiquitin_ubiquitin-like"/>
</dbReference>
<reference evidence="5" key="2">
    <citation type="submission" date="2017-02" db="EMBL/GenBank/DDBJ databases">
        <title>Sunflower complete genome.</title>
        <authorList>
            <person name="Langlade N."/>
            <person name="Munos S."/>
        </authorList>
    </citation>
    <scope>NUCLEOTIDE SEQUENCE [LARGE SCALE GENOMIC DNA]</scope>
    <source>
        <tissue evidence="5">Leaves</tissue>
    </source>
</reference>
<evidence type="ECO:0000256" key="2">
    <source>
        <dbReference type="ARBA" id="ARBA00022843"/>
    </source>
</evidence>
<dbReference type="EMBL" id="CM007890">
    <property type="protein sequence ID" value="OTG38096.1"/>
    <property type="molecule type" value="Genomic_DNA"/>
</dbReference>
<dbReference type="GO" id="GO:0005737">
    <property type="term" value="C:cytoplasm"/>
    <property type="evidence" value="ECO:0000318"/>
    <property type="project" value="GO_Central"/>
</dbReference>
<dbReference type="Gramene" id="mRNA:HanXRQr2_Chr01g0038411">
    <property type="protein sequence ID" value="mRNA:HanXRQr2_Chr01g0038411"/>
    <property type="gene ID" value="HanXRQr2_Chr01g0038411"/>
</dbReference>
<dbReference type="PANTHER" id="PTHR10666">
    <property type="entry name" value="UBIQUITIN"/>
    <property type="match status" value="1"/>
</dbReference>
<proteinExistence type="predicted"/>
<evidence type="ECO:0000259" key="3">
    <source>
        <dbReference type="PROSITE" id="PS50053"/>
    </source>
</evidence>
<dbReference type="Gene3D" id="3.10.20.90">
    <property type="entry name" value="Phosphatidylinositol 3-kinase Catalytic Subunit, Chain A, domain 1"/>
    <property type="match status" value="3"/>
</dbReference>
<reference evidence="4" key="3">
    <citation type="submission" date="2020-06" db="EMBL/GenBank/DDBJ databases">
        <title>Helianthus annuus Genome sequencing and assembly Release 2.</title>
        <authorList>
            <person name="Gouzy J."/>
            <person name="Langlade N."/>
            <person name="Munos S."/>
        </authorList>
    </citation>
    <scope>NUCLEOTIDE SEQUENCE</scope>
    <source>
        <tissue evidence="4">Leaves</tissue>
    </source>
</reference>
<keyword evidence="2" id="KW-0832">Ubl conjugation</keyword>
<evidence type="ECO:0000313" key="6">
    <source>
        <dbReference type="Proteomes" id="UP000215914"/>
    </source>
</evidence>
<protein>
    <submittedName>
        <fullName evidence="5">Putative ubiquitin</fullName>
    </submittedName>
    <submittedName>
        <fullName evidence="4">Ubiquitin domain-containing protein</fullName>
    </submittedName>
</protein>
<evidence type="ECO:0000313" key="4">
    <source>
        <dbReference type="EMBL" id="KAF5823444.1"/>
    </source>
</evidence>
<dbReference type="AlphaFoldDB" id="A0A251VSN3"/>
<dbReference type="InParanoid" id="A0A251VSN3"/>
<organism evidence="5 6">
    <name type="scientific">Helianthus annuus</name>
    <name type="common">Common sunflower</name>
    <dbReference type="NCBI Taxonomy" id="4232"/>
    <lineage>
        <taxon>Eukaryota</taxon>
        <taxon>Viridiplantae</taxon>
        <taxon>Streptophyta</taxon>
        <taxon>Embryophyta</taxon>
        <taxon>Tracheophyta</taxon>
        <taxon>Spermatophyta</taxon>
        <taxon>Magnoliopsida</taxon>
        <taxon>eudicotyledons</taxon>
        <taxon>Gunneridae</taxon>
        <taxon>Pentapetalae</taxon>
        <taxon>asterids</taxon>
        <taxon>campanulids</taxon>
        <taxon>Asterales</taxon>
        <taxon>Asteraceae</taxon>
        <taxon>Asteroideae</taxon>
        <taxon>Heliantheae alliance</taxon>
        <taxon>Heliantheae</taxon>
        <taxon>Helianthus</taxon>
    </lineage>
</organism>
<dbReference type="GO" id="GO:0031625">
    <property type="term" value="F:ubiquitin protein ligase binding"/>
    <property type="evidence" value="ECO:0000318"/>
    <property type="project" value="GO_Central"/>
</dbReference>
<feature type="domain" description="Ubiquitin-like" evidence="3">
    <location>
        <begin position="1"/>
        <end position="71"/>
    </location>
</feature>
<dbReference type="PROSITE" id="PS50053">
    <property type="entry name" value="UBIQUITIN_2"/>
    <property type="match status" value="2"/>
</dbReference>
<dbReference type="PRINTS" id="PR00348">
    <property type="entry name" value="UBIQUITIN"/>
</dbReference>
<dbReference type="STRING" id="4232.A0A251VSN3"/>
<feature type="domain" description="Ubiquitin-like" evidence="3">
    <location>
        <begin position="140"/>
        <end position="195"/>
    </location>
</feature>
<sequence length="206" mass="23265">MTITGKTISLQVKELDTIRTIKLQTEAKEGIPCRQQELILNEMLLQDTVTIGDLRIEKGSTLKLLRNSKMSIFVQTPGPYHLIFPLEVKLSDTIGNVKAKLLSQYGYGNVLIFNEMVLDEDNDTLADFNITNGSTLTCIDTIMKVKSKIERMEGIPVDEQVLIFNKVVLEDSGTVLNLQIKEKSTLTLLQRSRGFMKIFIKTLTRD</sequence>
<dbReference type="SUPFAM" id="SSF54236">
    <property type="entry name" value="Ubiquitin-like"/>
    <property type="match status" value="3"/>
</dbReference>
<evidence type="ECO:0000256" key="1">
    <source>
        <dbReference type="ARBA" id="ARBA00022499"/>
    </source>
</evidence>
<dbReference type="InterPro" id="IPR000626">
    <property type="entry name" value="Ubiquitin-like_dom"/>
</dbReference>
<reference evidence="4 6" key="1">
    <citation type="journal article" date="2017" name="Nature">
        <title>The sunflower genome provides insights into oil metabolism, flowering and Asterid evolution.</title>
        <authorList>
            <person name="Badouin H."/>
            <person name="Gouzy J."/>
            <person name="Grassa C.J."/>
            <person name="Murat F."/>
            <person name="Staton S.E."/>
            <person name="Cottret L."/>
            <person name="Lelandais-Briere C."/>
            <person name="Owens G.L."/>
            <person name="Carrere S."/>
            <person name="Mayjonade B."/>
            <person name="Legrand L."/>
            <person name="Gill N."/>
            <person name="Kane N.C."/>
            <person name="Bowers J.E."/>
            <person name="Hubner S."/>
            <person name="Bellec A."/>
            <person name="Berard A."/>
            <person name="Berges H."/>
            <person name="Blanchet N."/>
            <person name="Boniface M.C."/>
            <person name="Brunel D."/>
            <person name="Catrice O."/>
            <person name="Chaidir N."/>
            <person name="Claudel C."/>
            <person name="Donnadieu C."/>
            <person name="Faraut T."/>
            <person name="Fievet G."/>
            <person name="Helmstetter N."/>
            <person name="King M."/>
            <person name="Knapp S.J."/>
            <person name="Lai Z."/>
            <person name="Le Paslier M.C."/>
            <person name="Lippi Y."/>
            <person name="Lorenzon L."/>
            <person name="Mandel J.R."/>
            <person name="Marage G."/>
            <person name="Marchand G."/>
            <person name="Marquand E."/>
            <person name="Bret-Mestries E."/>
            <person name="Morien E."/>
            <person name="Nambeesan S."/>
            <person name="Nguyen T."/>
            <person name="Pegot-Espagnet P."/>
            <person name="Pouilly N."/>
            <person name="Raftis F."/>
            <person name="Sallet E."/>
            <person name="Schiex T."/>
            <person name="Thomas J."/>
            <person name="Vandecasteele C."/>
            <person name="Vares D."/>
            <person name="Vear F."/>
            <person name="Vautrin S."/>
            <person name="Crespi M."/>
            <person name="Mangin B."/>
            <person name="Burke J.M."/>
            <person name="Salse J."/>
            <person name="Munos S."/>
            <person name="Vincourt P."/>
            <person name="Rieseberg L.H."/>
            <person name="Langlade N.B."/>
        </authorList>
    </citation>
    <scope>NUCLEOTIDE SEQUENCE [LARGE SCALE GENOMIC DNA]</scope>
    <source>
        <strain evidence="6">cv. SF193</strain>
        <tissue evidence="4">Leaves</tissue>
    </source>
</reference>
<dbReference type="Proteomes" id="UP000215914">
    <property type="component" value="Chromosome 1"/>
</dbReference>